<dbReference type="SMART" id="SM00225">
    <property type="entry name" value="BTB"/>
    <property type="match status" value="1"/>
</dbReference>
<gene>
    <name evidence="2" type="ORF">C8Q71DRAFT_776874</name>
</gene>
<accession>A0ABQ8K696</accession>
<dbReference type="InterPro" id="IPR000210">
    <property type="entry name" value="BTB/POZ_dom"/>
</dbReference>
<reference evidence="2 3" key="1">
    <citation type="journal article" date="2021" name="Environ. Microbiol.">
        <title>Gene family expansions and transcriptome signatures uncover fungal adaptations to wood decay.</title>
        <authorList>
            <person name="Hage H."/>
            <person name="Miyauchi S."/>
            <person name="Viragh M."/>
            <person name="Drula E."/>
            <person name="Min B."/>
            <person name="Chaduli D."/>
            <person name="Navarro D."/>
            <person name="Favel A."/>
            <person name="Norest M."/>
            <person name="Lesage-Meessen L."/>
            <person name="Balint B."/>
            <person name="Merenyi Z."/>
            <person name="de Eugenio L."/>
            <person name="Morin E."/>
            <person name="Martinez A.T."/>
            <person name="Baldrian P."/>
            <person name="Stursova M."/>
            <person name="Martinez M.J."/>
            <person name="Novotny C."/>
            <person name="Magnuson J.K."/>
            <person name="Spatafora J.W."/>
            <person name="Maurice S."/>
            <person name="Pangilinan J."/>
            <person name="Andreopoulos W."/>
            <person name="LaButti K."/>
            <person name="Hundley H."/>
            <person name="Na H."/>
            <person name="Kuo A."/>
            <person name="Barry K."/>
            <person name="Lipzen A."/>
            <person name="Henrissat B."/>
            <person name="Riley R."/>
            <person name="Ahrendt S."/>
            <person name="Nagy L.G."/>
            <person name="Grigoriev I.V."/>
            <person name="Martin F."/>
            <person name="Rosso M.N."/>
        </authorList>
    </citation>
    <scope>NUCLEOTIDE SEQUENCE [LARGE SCALE GENOMIC DNA]</scope>
    <source>
        <strain evidence="2 3">CIRM-BRFM 1785</strain>
    </source>
</reference>
<feature type="domain" description="BTB" evidence="1">
    <location>
        <begin position="25"/>
        <end position="96"/>
    </location>
</feature>
<dbReference type="Gene3D" id="3.30.710.10">
    <property type="entry name" value="Potassium Channel Kv1.1, Chain A"/>
    <property type="match status" value="1"/>
</dbReference>
<evidence type="ECO:0000313" key="3">
    <source>
        <dbReference type="Proteomes" id="UP000814176"/>
    </source>
</evidence>
<comment type="caution">
    <text evidence="2">The sequence shown here is derived from an EMBL/GenBank/DDBJ whole genome shotgun (WGS) entry which is preliminary data.</text>
</comment>
<dbReference type="GeneID" id="72005410"/>
<organism evidence="2 3">
    <name type="scientific">Rhodofomes roseus</name>
    <dbReference type="NCBI Taxonomy" id="34475"/>
    <lineage>
        <taxon>Eukaryota</taxon>
        <taxon>Fungi</taxon>
        <taxon>Dikarya</taxon>
        <taxon>Basidiomycota</taxon>
        <taxon>Agaricomycotina</taxon>
        <taxon>Agaricomycetes</taxon>
        <taxon>Polyporales</taxon>
        <taxon>Rhodofomes</taxon>
    </lineage>
</organism>
<dbReference type="InterPro" id="IPR011333">
    <property type="entry name" value="SKP1/BTB/POZ_sf"/>
</dbReference>
<proteinExistence type="predicted"/>
<dbReference type="PROSITE" id="PS50097">
    <property type="entry name" value="BTB"/>
    <property type="match status" value="1"/>
</dbReference>
<dbReference type="CDD" id="cd18186">
    <property type="entry name" value="BTB_POZ_ZBTB_KLHL-like"/>
    <property type="match status" value="1"/>
</dbReference>
<name>A0ABQ8K696_9APHY</name>
<dbReference type="RefSeq" id="XP_047775449.1">
    <property type="nucleotide sequence ID" value="XM_047924678.1"/>
</dbReference>
<dbReference type="Proteomes" id="UP000814176">
    <property type="component" value="Unassembled WGS sequence"/>
</dbReference>
<dbReference type="EMBL" id="JADCUA010000021">
    <property type="protein sequence ID" value="KAH9832531.1"/>
    <property type="molecule type" value="Genomic_DNA"/>
</dbReference>
<evidence type="ECO:0000259" key="1">
    <source>
        <dbReference type="PROSITE" id="PS50097"/>
    </source>
</evidence>
<dbReference type="Pfam" id="PF00651">
    <property type="entry name" value="BTB"/>
    <property type="match status" value="1"/>
</dbReference>
<dbReference type="SUPFAM" id="SSF54695">
    <property type="entry name" value="POZ domain"/>
    <property type="match status" value="1"/>
</dbReference>
<evidence type="ECO:0000313" key="2">
    <source>
        <dbReference type="EMBL" id="KAH9832531.1"/>
    </source>
</evidence>
<keyword evidence="3" id="KW-1185">Reference proteome</keyword>
<sequence length="325" mass="36973">MTSVDGMANSPQRRTRAETLRFEDGSVILIAQDREFRVHRSLLSRESSVFRDMFSFPPPADMPTEHGCPIVTLSDDAGYLQSLLGVIYDRDFYRGSSLDQMSYHERIEISTGIICLAHKYGMNNLFQEAFWRLQQEYPTSFYSFHRLAHVYPSKHSRSEVQFALIRLIGVARAIPAPELKDMIPVLFYLGTQLRDDVLLNGVLRGDGSQARLHSDDLRTCIEGRASLVAANTSAMLCFRPMLKNLSRRCTSQNACFTSLVKMVCDGMEEGVFAHADLLRDMTEWVKEGNTRWHLCGVCVEQLLMNHSEARKAVWEELATIFHLAP</sequence>
<protein>
    <recommendedName>
        <fullName evidence="1">BTB domain-containing protein</fullName>
    </recommendedName>
</protein>